<evidence type="ECO:0000256" key="4">
    <source>
        <dbReference type="ARBA" id="ARBA00023136"/>
    </source>
</evidence>
<feature type="domain" description="Major facilitator superfamily (MFS) profile" evidence="6">
    <location>
        <begin position="66"/>
        <end position="540"/>
    </location>
</feature>
<dbReference type="SUPFAM" id="SSF103473">
    <property type="entry name" value="MFS general substrate transporter"/>
    <property type="match status" value="1"/>
</dbReference>
<evidence type="ECO:0000313" key="8">
    <source>
        <dbReference type="Proteomes" id="UP000009169"/>
    </source>
</evidence>
<dbReference type="EMBL" id="DS995732">
    <property type="protein sequence ID" value="EGE04286.1"/>
    <property type="molecule type" value="Genomic_DNA"/>
</dbReference>
<reference evidence="8" key="1">
    <citation type="journal article" date="2012" name="MBio">
        <title>Comparative genome analysis of Trichophyton rubrum and related dermatophytes reveals candidate genes involved in infection.</title>
        <authorList>
            <person name="Martinez D.A."/>
            <person name="Oliver B.G."/>
            <person name="Graeser Y."/>
            <person name="Goldberg J.M."/>
            <person name="Li W."/>
            <person name="Martinez-Rossi N.M."/>
            <person name="Monod M."/>
            <person name="Shelest E."/>
            <person name="Barton R.C."/>
            <person name="Birch E."/>
            <person name="Brakhage A.A."/>
            <person name="Chen Z."/>
            <person name="Gurr S.J."/>
            <person name="Heiman D."/>
            <person name="Heitman J."/>
            <person name="Kosti I."/>
            <person name="Rossi A."/>
            <person name="Saif S."/>
            <person name="Samalova M."/>
            <person name="Saunders C.W."/>
            <person name="Shea T."/>
            <person name="Summerbell R.C."/>
            <person name="Xu J."/>
            <person name="Young S."/>
            <person name="Zeng Q."/>
            <person name="Birren B.W."/>
            <person name="Cuomo C.A."/>
            <person name="White T.C."/>
        </authorList>
    </citation>
    <scope>NUCLEOTIDE SEQUENCE [LARGE SCALE GENOMIC DNA]</scope>
    <source>
        <strain evidence="8">ATCC MYA-4606 / CBS 127.97</strain>
    </source>
</reference>
<dbReference type="AlphaFoldDB" id="F2PQW8"/>
<dbReference type="InterPro" id="IPR020846">
    <property type="entry name" value="MFS_dom"/>
</dbReference>
<feature type="transmembrane region" description="Helical" evidence="5">
    <location>
        <begin position="331"/>
        <end position="356"/>
    </location>
</feature>
<feature type="transmembrane region" description="Helical" evidence="5">
    <location>
        <begin position="156"/>
        <end position="177"/>
    </location>
</feature>
<dbReference type="HOGENOM" id="CLU_000960_22_1_1"/>
<dbReference type="eggNOG" id="KOG0254">
    <property type="taxonomic scope" value="Eukaryota"/>
</dbReference>
<gene>
    <name evidence="7" type="ORF">TEQG_03316</name>
</gene>
<dbReference type="GO" id="GO:0022857">
    <property type="term" value="F:transmembrane transporter activity"/>
    <property type="evidence" value="ECO:0007669"/>
    <property type="project" value="InterPro"/>
</dbReference>
<dbReference type="InterPro" id="IPR011701">
    <property type="entry name" value="MFS"/>
</dbReference>
<dbReference type="PANTHER" id="PTHR23501:SF199">
    <property type="entry name" value="MFS EFFLUX TRANSPORTER INPD-RELATED"/>
    <property type="match status" value="1"/>
</dbReference>
<evidence type="ECO:0000259" key="6">
    <source>
        <dbReference type="PROSITE" id="PS50850"/>
    </source>
</evidence>
<accession>F2PQW8</accession>
<evidence type="ECO:0000256" key="5">
    <source>
        <dbReference type="SAM" id="Phobius"/>
    </source>
</evidence>
<proteinExistence type="predicted"/>
<dbReference type="InterPro" id="IPR036259">
    <property type="entry name" value="MFS_trans_sf"/>
</dbReference>
<dbReference type="OrthoDB" id="10021397at2759"/>
<dbReference type="Pfam" id="PF07690">
    <property type="entry name" value="MFS_1"/>
    <property type="match status" value="1"/>
</dbReference>
<keyword evidence="4 5" id="KW-0472">Membrane</keyword>
<feature type="transmembrane region" description="Helical" evidence="5">
    <location>
        <begin position="368"/>
        <end position="388"/>
    </location>
</feature>
<dbReference type="GO" id="GO:0005886">
    <property type="term" value="C:plasma membrane"/>
    <property type="evidence" value="ECO:0007669"/>
    <property type="project" value="TreeGrafter"/>
</dbReference>
<dbReference type="Gene3D" id="1.20.1250.20">
    <property type="entry name" value="MFS general substrate transporter like domains"/>
    <property type="match status" value="2"/>
</dbReference>
<dbReference type="Proteomes" id="UP000009169">
    <property type="component" value="Unassembled WGS sequence"/>
</dbReference>
<dbReference type="PROSITE" id="PS50850">
    <property type="entry name" value="MFS"/>
    <property type="match status" value="1"/>
</dbReference>
<protein>
    <submittedName>
        <fullName evidence="7">MFS multidrug transporter</fullName>
    </submittedName>
</protein>
<comment type="subcellular location">
    <subcellularLocation>
        <location evidence="1">Membrane</location>
        <topology evidence="1">Multi-pass membrane protein</topology>
    </subcellularLocation>
</comment>
<feature type="transmembrane region" description="Helical" evidence="5">
    <location>
        <begin position="189"/>
        <end position="207"/>
    </location>
</feature>
<evidence type="ECO:0000256" key="1">
    <source>
        <dbReference type="ARBA" id="ARBA00004141"/>
    </source>
</evidence>
<organism evidence="7 8">
    <name type="scientific">Trichophyton equinum (strain ATCC MYA-4606 / CBS 127.97)</name>
    <name type="common">Horse ringworm fungus</name>
    <dbReference type="NCBI Taxonomy" id="559882"/>
    <lineage>
        <taxon>Eukaryota</taxon>
        <taxon>Fungi</taxon>
        <taxon>Dikarya</taxon>
        <taxon>Ascomycota</taxon>
        <taxon>Pezizomycotina</taxon>
        <taxon>Eurotiomycetes</taxon>
        <taxon>Eurotiomycetidae</taxon>
        <taxon>Onygenales</taxon>
        <taxon>Arthrodermataceae</taxon>
        <taxon>Trichophyton</taxon>
    </lineage>
</organism>
<keyword evidence="8" id="KW-1185">Reference proteome</keyword>
<evidence type="ECO:0000256" key="3">
    <source>
        <dbReference type="ARBA" id="ARBA00022989"/>
    </source>
</evidence>
<feature type="transmembrane region" description="Helical" evidence="5">
    <location>
        <begin position="131"/>
        <end position="150"/>
    </location>
</feature>
<feature type="transmembrane region" description="Helical" evidence="5">
    <location>
        <begin position="288"/>
        <end position="310"/>
    </location>
</feature>
<feature type="transmembrane region" description="Helical" evidence="5">
    <location>
        <begin position="260"/>
        <end position="282"/>
    </location>
</feature>
<evidence type="ECO:0000313" key="7">
    <source>
        <dbReference type="EMBL" id="EGE04286.1"/>
    </source>
</evidence>
<dbReference type="PRINTS" id="PR01036">
    <property type="entry name" value="TCRTETB"/>
</dbReference>
<sequence>MTSSEAPALGNAPHVDDELFINDVNLRDARDGQRKDNGGGGERLRLEEELPSENEFRTTGLRLFLILSSLLVSVFCQALDDTIIATAIPPITDHFRRLSHVGWYGSVYLLTNCAFQLFYGKLYKIFPLRWVFMSALFIFELGSLVAAIAPKSETLVTGRAVAGIGAAGITSGAMTIMAHTAPVRWRPTFTSMIGAVYGVASVVGPLLGGVLAEKASWRWIFYLNLPLGGASAFILSLSLKRLPPSAAGQILPVAMTIKRLDLVGTFTFIASIACLLTALQYGGTTTPWSSGLVVALLTIFAILLATFILAQILQKDENATIPTHIAKNRNMAFGAIFAICQGGAFNIFIFYLPLYFQVIKGANPIRSGINYLPLILVNTIGIIISGLLTTKLGYQLIFAIGSGFGLQQPFVTAQTSLPLEEVSTGMAIMLFSQLGGGAIFVPVAQSVFLSELVTSVGRAGIPGLDPHQLITLGATQFKQIIPPADIPRVVLAYNSGLQKAYKVALILACVSIIGPLGMKWVSLKPAAHKKAPITANEDKV</sequence>
<name>F2PQW8_TRIEC</name>
<dbReference type="CDD" id="cd17502">
    <property type="entry name" value="MFS_Azr1_MDR_like"/>
    <property type="match status" value="1"/>
</dbReference>
<dbReference type="PANTHER" id="PTHR23501">
    <property type="entry name" value="MAJOR FACILITATOR SUPERFAMILY"/>
    <property type="match status" value="1"/>
</dbReference>
<feature type="transmembrane region" description="Helical" evidence="5">
    <location>
        <begin position="219"/>
        <end position="239"/>
    </location>
</feature>
<evidence type="ECO:0000256" key="2">
    <source>
        <dbReference type="ARBA" id="ARBA00022692"/>
    </source>
</evidence>
<dbReference type="VEuPathDB" id="FungiDB:TEQG_03316"/>
<feature type="transmembrane region" description="Helical" evidence="5">
    <location>
        <begin position="101"/>
        <end position="119"/>
    </location>
</feature>
<keyword evidence="2 5" id="KW-0812">Transmembrane</keyword>
<keyword evidence="3 5" id="KW-1133">Transmembrane helix</keyword>